<evidence type="ECO:0000313" key="4">
    <source>
        <dbReference type="Proteomes" id="UP000032304"/>
    </source>
</evidence>
<dbReference type="Gramene" id="KJB62152">
    <property type="protein sequence ID" value="KJB62152"/>
    <property type="gene ID" value="B456_009G403000"/>
</dbReference>
<dbReference type="eggNOG" id="ENOG502S7HB">
    <property type="taxonomic scope" value="Eukaryota"/>
</dbReference>
<dbReference type="PANTHER" id="PTHR34207">
    <property type="entry name" value="PROTEIN BIC1"/>
    <property type="match status" value="1"/>
</dbReference>
<protein>
    <recommendedName>
        <fullName evidence="6">Protein BIC1</fullName>
    </recommendedName>
</protein>
<feature type="region of interest" description="Disordered" evidence="1">
    <location>
        <begin position="1"/>
        <end position="78"/>
    </location>
</feature>
<dbReference type="GO" id="GO:0009785">
    <property type="term" value="P:blue light signaling pathway"/>
    <property type="evidence" value="ECO:0007669"/>
    <property type="project" value="InterPro"/>
</dbReference>
<evidence type="ECO:0000256" key="1">
    <source>
        <dbReference type="SAM" id="MobiDB-lite"/>
    </source>
</evidence>
<evidence type="ECO:0000313" key="2">
    <source>
        <dbReference type="EMBL" id="KJB62152.1"/>
    </source>
</evidence>
<dbReference type="InterPro" id="IPR040374">
    <property type="entry name" value="BIC"/>
</dbReference>
<dbReference type="CDD" id="cd22645">
    <property type="entry name" value="BIC1_CID"/>
    <property type="match status" value="1"/>
</dbReference>
<dbReference type="OMA" id="SGMETCH"/>
<dbReference type="EMBL" id="CM001748">
    <property type="protein sequence ID" value="KJB62152.1"/>
    <property type="molecule type" value="Genomic_DNA"/>
</dbReference>
<gene>
    <name evidence="2" type="ORF">B456_009G403000</name>
    <name evidence="3" type="ORF">Gorai_013531</name>
</gene>
<evidence type="ECO:0008006" key="6">
    <source>
        <dbReference type="Google" id="ProtNLM"/>
    </source>
</evidence>
<organism evidence="2 4">
    <name type="scientific">Gossypium raimondii</name>
    <name type="common">Peruvian cotton</name>
    <name type="synonym">Gossypium klotzschianum subsp. raimondii</name>
    <dbReference type="NCBI Taxonomy" id="29730"/>
    <lineage>
        <taxon>Eukaryota</taxon>
        <taxon>Viridiplantae</taxon>
        <taxon>Streptophyta</taxon>
        <taxon>Embryophyta</taxon>
        <taxon>Tracheophyta</taxon>
        <taxon>Spermatophyta</taxon>
        <taxon>Magnoliopsida</taxon>
        <taxon>eudicotyledons</taxon>
        <taxon>Gunneridae</taxon>
        <taxon>Pentapetalae</taxon>
        <taxon>rosids</taxon>
        <taxon>malvids</taxon>
        <taxon>Malvales</taxon>
        <taxon>Malvaceae</taxon>
        <taxon>Malvoideae</taxon>
        <taxon>Gossypium</taxon>
    </lineage>
</organism>
<dbReference type="PANTHER" id="PTHR34207:SF2">
    <property type="entry name" value="PROTEIN BIC1"/>
    <property type="match status" value="1"/>
</dbReference>
<sequence>MNVLHPQDMKNTTPHQPPEQPNETQQPDHDGTSSGMETCHVKCRGSSPAPEVGADHEVKEEEAMRADESEEDNGREKLKRHRIEVAGNVWIPDIWGQEELLKDWIDCSAFNDSLVPHGIMSARAALVEEGRRANSGGFRIENRIEDAVCEVSQNHGYHQEHIVGEKLSPTLQHG</sequence>
<evidence type="ECO:0000313" key="3">
    <source>
        <dbReference type="EMBL" id="MBA0596722.1"/>
    </source>
</evidence>
<reference evidence="3 5" key="2">
    <citation type="journal article" date="2019" name="Genome Biol. Evol.">
        <title>Insights into the evolution of the New World diploid cottons (Gossypium, subgenus Houzingenia) based on genome sequencing.</title>
        <authorList>
            <person name="Grover C.E."/>
            <person name="Arick M.A. 2nd"/>
            <person name="Thrash A."/>
            <person name="Conover J.L."/>
            <person name="Sanders W.S."/>
            <person name="Peterson D.G."/>
            <person name="Frelichowski J.E."/>
            <person name="Scheffler J.A."/>
            <person name="Scheffler B.E."/>
            <person name="Wendel J.F."/>
        </authorList>
    </citation>
    <scope>NUCLEOTIDE SEQUENCE [LARGE SCALE GENOMIC DNA]</scope>
    <source>
        <strain evidence="3">8</strain>
        <tissue evidence="3">Leaf</tissue>
    </source>
</reference>
<proteinExistence type="predicted"/>
<feature type="compositionally biased region" description="Basic and acidic residues" evidence="1">
    <location>
        <begin position="53"/>
        <end position="76"/>
    </location>
</feature>
<name>A0A0D2QW03_GOSRA</name>
<dbReference type="Proteomes" id="UP000032304">
    <property type="component" value="Chromosome 9"/>
</dbReference>
<keyword evidence="4" id="KW-1185">Reference proteome</keyword>
<dbReference type="AlphaFoldDB" id="A0A0D2QW03"/>
<evidence type="ECO:0000313" key="5">
    <source>
        <dbReference type="Proteomes" id="UP000593578"/>
    </source>
</evidence>
<accession>A0A0D2QW03</accession>
<dbReference type="EMBL" id="JABEZZ010000009">
    <property type="protein sequence ID" value="MBA0596722.1"/>
    <property type="molecule type" value="Genomic_DNA"/>
</dbReference>
<dbReference type="STRING" id="29730.A0A0D2QW03"/>
<reference evidence="3" key="3">
    <citation type="submission" date="2020-04" db="EMBL/GenBank/DDBJ databases">
        <authorList>
            <person name="Grover C.E."/>
            <person name="Arick M.A. II"/>
            <person name="Thrash A."/>
            <person name="Conover J.L."/>
            <person name="Sanders W.S."/>
            <person name="Peterson D.G."/>
            <person name="Scheffler J.A."/>
            <person name="Scheffler B.E."/>
            <person name="Wendel J.F."/>
        </authorList>
    </citation>
    <scope>NUCLEOTIDE SEQUENCE</scope>
    <source>
        <strain evidence="3">8</strain>
        <tissue evidence="3">Leaf</tissue>
    </source>
</reference>
<reference evidence="2 4" key="1">
    <citation type="journal article" date="2012" name="Nature">
        <title>Repeated polyploidization of Gossypium genomes and the evolution of spinnable cotton fibres.</title>
        <authorList>
            <person name="Paterson A.H."/>
            <person name="Wendel J.F."/>
            <person name="Gundlach H."/>
            <person name="Guo H."/>
            <person name="Jenkins J."/>
            <person name="Jin D."/>
            <person name="Llewellyn D."/>
            <person name="Showmaker K.C."/>
            <person name="Shu S."/>
            <person name="Udall J."/>
            <person name="Yoo M.J."/>
            <person name="Byers R."/>
            <person name="Chen W."/>
            <person name="Doron-Faigenboim A."/>
            <person name="Duke M.V."/>
            <person name="Gong L."/>
            <person name="Grimwood J."/>
            <person name="Grover C."/>
            <person name="Grupp K."/>
            <person name="Hu G."/>
            <person name="Lee T.H."/>
            <person name="Li J."/>
            <person name="Lin L."/>
            <person name="Liu T."/>
            <person name="Marler B.S."/>
            <person name="Page J.T."/>
            <person name="Roberts A.W."/>
            <person name="Romanel E."/>
            <person name="Sanders W.S."/>
            <person name="Szadkowski E."/>
            <person name="Tan X."/>
            <person name="Tang H."/>
            <person name="Xu C."/>
            <person name="Wang J."/>
            <person name="Wang Z."/>
            <person name="Zhang D."/>
            <person name="Zhang L."/>
            <person name="Ashrafi H."/>
            <person name="Bedon F."/>
            <person name="Bowers J.E."/>
            <person name="Brubaker C.L."/>
            <person name="Chee P.W."/>
            <person name="Das S."/>
            <person name="Gingle A.R."/>
            <person name="Haigler C.H."/>
            <person name="Harker D."/>
            <person name="Hoffmann L.V."/>
            <person name="Hovav R."/>
            <person name="Jones D.C."/>
            <person name="Lemke C."/>
            <person name="Mansoor S."/>
            <person name="ur Rahman M."/>
            <person name="Rainville L.N."/>
            <person name="Rambani A."/>
            <person name="Reddy U.K."/>
            <person name="Rong J.K."/>
            <person name="Saranga Y."/>
            <person name="Scheffler B.E."/>
            <person name="Scheffler J.A."/>
            <person name="Stelly D.M."/>
            <person name="Triplett B.A."/>
            <person name="Van Deynze A."/>
            <person name="Vaslin M.F."/>
            <person name="Waghmare V.N."/>
            <person name="Walford S.A."/>
            <person name="Wright R.J."/>
            <person name="Zaki E.A."/>
            <person name="Zhang T."/>
            <person name="Dennis E.S."/>
            <person name="Mayer K.F."/>
            <person name="Peterson D.G."/>
            <person name="Rokhsar D.S."/>
            <person name="Wang X."/>
            <person name="Schmutz J."/>
        </authorList>
    </citation>
    <scope>NUCLEOTIDE SEQUENCE [LARGE SCALE GENOMIC DNA]</scope>
</reference>
<dbReference type="Proteomes" id="UP000593578">
    <property type="component" value="Unassembled WGS sequence"/>
</dbReference>